<organism evidence="1 2">
    <name type="scientific">Ulvibacterium marinum</name>
    <dbReference type="NCBI Taxonomy" id="2419782"/>
    <lineage>
        <taxon>Bacteria</taxon>
        <taxon>Pseudomonadati</taxon>
        <taxon>Bacteroidota</taxon>
        <taxon>Flavobacteriia</taxon>
        <taxon>Flavobacteriales</taxon>
        <taxon>Flavobacteriaceae</taxon>
        <taxon>Ulvibacterium</taxon>
    </lineage>
</organism>
<comment type="caution">
    <text evidence="1">The sequence shown here is derived from an EMBL/GenBank/DDBJ whole genome shotgun (WGS) entry which is preliminary data.</text>
</comment>
<accession>A0A3B0BZL2</accession>
<evidence type="ECO:0000313" key="2">
    <source>
        <dbReference type="Proteomes" id="UP000276603"/>
    </source>
</evidence>
<evidence type="ECO:0008006" key="3">
    <source>
        <dbReference type="Google" id="ProtNLM"/>
    </source>
</evidence>
<protein>
    <recommendedName>
        <fullName evidence="3">Peptidase S74 domain-containing protein</fullName>
    </recommendedName>
</protein>
<dbReference type="Proteomes" id="UP000276603">
    <property type="component" value="Unassembled WGS sequence"/>
</dbReference>
<evidence type="ECO:0000313" key="1">
    <source>
        <dbReference type="EMBL" id="RKN77821.1"/>
    </source>
</evidence>
<sequence>MGLHAQFTFANNQAITNNDIVAPVVRVSNELRVANTFSANDPAIGTLDNTGYGINIHKTDGIGFAFNGAHKVIIKPTGEIVAPTFSFDNEIRIANSFNALDPTIGTLDNTSYGINLHKTSGIGFAFNGQHEVVFKPNGDTGIGTDTPLGKLHVSTGTAGDAVLRLEADTDNNDEFDNPIFQMRQDGNQVGVNMGFSNENFGHNVFGIATRWTNIENWNAFTINTETGKVGIGTTIPDDKLTVKGRIHAEEVKVDLSVPGPDYVFKEGYDLKSLEEVQKHIQEHGHLPNIPSAEEMEEKGIELGIMNMKLLEKIEELTLYILEQENRLKRLDVMENEIIQLKKIMAQPTNHK</sequence>
<proteinExistence type="predicted"/>
<reference evidence="1 2" key="1">
    <citation type="submission" date="2018-10" db="EMBL/GenBank/DDBJ databases">
        <title>Ulvibacterium marinum gen. nov., sp. nov., a novel marine bacterium of the family Flavobacteriaceae, isolated from a culture of the green alga Ulva prolifera.</title>
        <authorList>
            <person name="Zhang Z."/>
        </authorList>
    </citation>
    <scope>NUCLEOTIDE SEQUENCE [LARGE SCALE GENOMIC DNA]</scope>
    <source>
        <strain evidence="1 2">CCMM003</strain>
    </source>
</reference>
<gene>
    <name evidence="1" type="ORF">D7Z94_21510</name>
</gene>
<dbReference type="EMBL" id="RBCJ01000005">
    <property type="protein sequence ID" value="RKN77821.1"/>
    <property type="molecule type" value="Genomic_DNA"/>
</dbReference>
<name>A0A3B0BZL2_9FLAO</name>
<dbReference type="AlphaFoldDB" id="A0A3B0BZL2"/>
<keyword evidence="2" id="KW-1185">Reference proteome</keyword>